<sequence>MTKEIWIPMDQIKDQQPIWAGTRIRMAEISPNMPMPSMEQTEPMERTERTKETEHHTVQHTGQYTEYLLSYIYGHSDALQLTCLTQGEAGNIGGVIPKDLPNHYALAQTLKTWLTGVYSEVLFE</sequence>
<protein>
    <submittedName>
        <fullName evidence="2">Uncharacterized protein</fullName>
    </submittedName>
</protein>
<accession>A0AAU8NJ44</accession>
<organism evidence="2">
    <name type="scientific">Paenibacillus sp. AN1007</name>
    <dbReference type="NCBI Taxonomy" id="3151385"/>
    <lineage>
        <taxon>Bacteria</taxon>
        <taxon>Bacillati</taxon>
        <taxon>Bacillota</taxon>
        <taxon>Bacilli</taxon>
        <taxon>Bacillales</taxon>
        <taxon>Paenibacillaceae</taxon>
        <taxon>Paenibacillus</taxon>
    </lineage>
</organism>
<reference evidence="2" key="1">
    <citation type="submission" date="2024-05" db="EMBL/GenBank/DDBJ databases">
        <title>Draft genome assemblies of 36 bacteria isolated from hibernating arctic ground squirrels.</title>
        <authorList>
            <person name="McKee H."/>
            <person name="Mullen L."/>
            <person name="Drown D.M."/>
            <person name="Duddleston K.N."/>
        </authorList>
    </citation>
    <scope>NUCLEOTIDE SEQUENCE</scope>
    <source>
        <strain evidence="2">AN1007</strain>
    </source>
</reference>
<proteinExistence type="predicted"/>
<dbReference type="AlphaFoldDB" id="A0AAU8NJ44"/>
<name>A0AAU8NJ44_9BACL</name>
<dbReference type="EMBL" id="CP159992">
    <property type="protein sequence ID" value="XCP97729.1"/>
    <property type="molecule type" value="Genomic_DNA"/>
</dbReference>
<feature type="compositionally biased region" description="Basic and acidic residues" evidence="1">
    <location>
        <begin position="43"/>
        <end position="57"/>
    </location>
</feature>
<evidence type="ECO:0000256" key="1">
    <source>
        <dbReference type="SAM" id="MobiDB-lite"/>
    </source>
</evidence>
<feature type="region of interest" description="Disordered" evidence="1">
    <location>
        <begin position="30"/>
        <end position="58"/>
    </location>
</feature>
<gene>
    <name evidence="2" type="ORF">ABXS70_13960</name>
</gene>
<dbReference type="RefSeq" id="WP_366296388.1">
    <property type="nucleotide sequence ID" value="NZ_CP159992.1"/>
</dbReference>
<evidence type="ECO:0000313" key="2">
    <source>
        <dbReference type="EMBL" id="XCP97729.1"/>
    </source>
</evidence>